<feature type="compositionally biased region" description="Low complexity" evidence="1">
    <location>
        <begin position="1"/>
        <end position="15"/>
    </location>
</feature>
<feature type="compositionally biased region" description="Polar residues" evidence="1">
    <location>
        <begin position="16"/>
        <end position="43"/>
    </location>
</feature>
<protein>
    <submittedName>
        <fullName evidence="3">Uncharacterized protein</fullName>
    </submittedName>
</protein>
<keyword evidence="4" id="KW-1185">Reference proteome</keyword>
<feature type="region of interest" description="Disordered" evidence="1">
    <location>
        <begin position="279"/>
        <end position="304"/>
    </location>
</feature>
<keyword evidence="2" id="KW-0812">Transmembrane</keyword>
<evidence type="ECO:0000256" key="1">
    <source>
        <dbReference type="SAM" id="MobiDB-lite"/>
    </source>
</evidence>
<feature type="region of interest" description="Disordered" evidence="1">
    <location>
        <begin position="1"/>
        <end position="43"/>
    </location>
</feature>
<feature type="transmembrane region" description="Helical" evidence="2">
    <location>
        <begin position="343"/>
        <end position="368"/>
    </location>
</feature>
<reference evidence="3" key="1">
    <citation type="journal article" date="2023" name="bioRxiv">
        <title>Scaffold-level genome assemblies of two parasitoid biocontrol wasps reveal the parthenogenesis mechanism and an associated novel virus.</title>
        <authorList>
            <person name="Inwood S."/>
            <person name="Skelly J."/>
            <person name="Guhlin J."/>
            <person name="Harrop T."/>
            <person name="Goldson S."/>
            <person name="Dearden P."/>
        </authorList>
    </citation>
    <scope>NUCLEOTIDE SEQUENCE</scope>
    <source>
        <strain evidence="3">Irish</strain>
        <tissue evidence="3">Whole body</tissue>
    </source>
</reference>
<evidence type="ECO:0000313" key="3">
    <source>
        <dbReference type="EMBL" id="KAK0170853.1"/>
    </source>
</evidence>
<reference evidence="3" key="2">
    <citation type="submission" date="2023-03" db="EMBL/GenBank/DDBJ databases">
        <authorList>
            <person name="Inwood S.N."/>
            <person name="Skelly J.G."/>
            <person name="Guhlin J."/>
            <person name="Harrop T.W.R."/>
            <person name="Goldson S.G."/>
            <person name="Dearden P.K."/>
        </authorList>
    </citation>
    <scope>NUCLEOTIDE SEQUENCE</scope>
    <source>
        <strain evidence="3">Irish</strain>
        <tissue evidence="3">Whole body</tissue>
    </source>
</reference>
<comment type="caution">
    <text evidence="3">The sequence shown here is derived from an EMBL/GenBank/DDBJ whole genome shotgun (WGS) entry which is preliminary data.</text>
</comment>
<evidence type="ECO:0000313" key="4">
    <source>
        <dbReference type="Proteomes" id="UP001168990"/>
    </source>
</evidence>
<organism evidence="3 4">
    <name type="scientific">Microctonus aethiopoides</name>
    <dbReference type="NCBI Taxonomy" id="144406"/>
    <lineage>
        <taxon>Eukaryota</taxon>
        <taxon>Metazoa</taxon>
        <taxon>Ecdysozoa</taxon>
        <taxon>Arthropoda</taxon>
        <taxon>Hexapoda</taxon>
        <taxon>Insecta</taxon>
        <taxon>Pterygota</taxon>
        <taxon>Neoptera</taxon>
        <taxon>Endopterygota</taxon>
        <taxon>Hymenoptera</taxon>
        <taxon>Apocrita</taxon>
        <taxon>Ichneumonoidea</taxon>
        <taxon>Braconidae</taxon>
        <taxon>Euphorinae</taxon>
        <taxon>Microctonus</taxon>
    </lineage>
</organism>
<keyword evidence="2" id="KW-0472">Membrane</keyword>
<name>A0AA39FJU7_9HYME</name>
<accession>A0AA39FJU7</accession>
<keyword evidence="2" id="KW-1133">Transmembrane helix</keyword>
<evidence type="ECO:0000256" key="2">
    <source>
        <dbReference type="SAM" id="Phobius"/>
    </source>
</evidence>
<dbReference type="AlphaFoldDB" id="A0AA39FJU7"/>
<dbReference type="Proteomes" id="UP001168990">
    <property type="component" value="Unassembled WGS sequence"/>
</dbReference>
<gene>
    <name evidence="3" type="ORF">PV328_008650</name>
</gene>
<proteinExistence type="predicted"/>
<dbReference type="EMBL" id="JAQQBS010000003">
    <property type="protein sequence ID" value="KAK0170853.1"/>
    <property type="molecule type" value="Genomic_DNA"/>
</dbReference>
<sequence>MVPSPEKPKASPAPSTINSDSSNTQKPQLETMVLTSNSSPSAGTTMSSYYKMELEYKLGNEQVNHKIQSVSSPASYSSSMSEPIGTLHEVASLSGYESSDIELHSLPTVMHSTSTEINLRYVIEGKLIKHDVAVQVNMFQLKDNPAEVIPLASIRGKERVCLTAKKLGFSADVIDQSLITPPPVASTSTIESKSVSAPIFEYIHTSISDSSTDSPAYLEIIPDSHVTRKISSECNDEHSFMHCRPQRILRSEIRPKCIADKYRKPRLKEYQTPGPVEIQSQQNAPALPPRPGTISPLLSTEHSNQDDVEINPISLRRYVNDGHEILSPNSTQRRRTRRYRKRIVSYTLAILIFIVISVGFGLIVTIAYNALIDEKNYPKLDSGFDIGHLGGDKWEQ</sequence>